<gene>
    <name evidence="1" type="ORF">COLO4_37632</name>
</gene>
<sequence length="97" mass="11127">MEGIGLSIKDASQCFIPSALEKRTYWDCRAPQDVVVESTSIRITAIHNSDGSSTKQCKHVFHRDEYDEFTTYSDSKIERSRFLLLTTEECKIYNDAV</sequence>
<protein>
    <submittedName>
        <fullName evidence="1">Uncharacterized protein</fullName>
    </submittedName>
</protein>
<organism evidence="1 2">
    <name type="scientific">Corchorus olitorius</name>
    <dbReference type="NCBI Taxonomy" id="93759"/>
    <lineage>
        <taxon>Eukaryota</taxon>
        <taxon>Viridiplantae</taxon>
        <taxon>Streptophyta</taxon>
        <taxon>Embryophyta</taxon>
        <taxon>Tracheophyta</taxon>
        <taxon>Spermatophyta</taxon>
        <taxon>Magnoliopsida</taxon>
        <taxon>eudicotyledons</taxon>
        <taxon>Gunneridae</taxon>
        <taxon>Pentapetalae</taxon>
        <taxon>rosids</taxon>
        <taxon>malvids</taxon>
        <taxon>Malvales</taxon>
        <taxon>Malvaceae</taxon>
        <taxon>Grewioideae</taxon>
        <taxon>Apeibeae</taxon>
        <taxon>Corchorus</taxon>
    </lineage>
</organism>
<accession>A0A1R3G0C7</accession>
<dbReference type="AlphaFoldDB" id="A0A1R3G0C7"/>
<reference evidence="2" key="1">
    <citation type="submission" date="2013-09" db="EMBL/GenBank/DDBJ databases">
        <title>Corchorus olitorius genome sequencing.</title>
        <authorList>
            <person name="Alam M."/>
            <person name="Haque M.S."/>
            <person name="Islam M.S."/>
            <person name="Emdad E.M."/>
            <person name="Islam M.M."/>
            <person name="Ahmed B."/>
            <person name="Halim A."/>
            <person name="Hossen Q.M.M."/>
            <person name="Hossain M.Z."/>
            <person name="Ahmed R."/>
            <person name="Khan M.M."/>
            <person name="Islam R."/>
            <person name="Rashid M.M."/>
            <person name="Khan S.A."/>
            <person name="Rahman M.S."/>
            <person name="Alam M."/>
            <person name="Yahiya A.S."/>
            <person name="Khan M.S."/>
            <person name="Azam M.S."/>
            <person name="Haque T."/>
            <person name="Lashkar M.Z.H."/>
            <person name="Akhand A.I."/>
            <person name="Morshed G."/>
            <person name="Roy S."/>
            <person name="Uddin K.S."/>
            <person name="Rabeya T."/>
            <person name="Hossain A.S."/>
            <person name="Chowdhury A."/>
            <person name="Snigdha A.R."/>
            <person name="Mortoza M.S."/>
            <person name="Matin S.A."/>
            <person name="Hoque S.M.E."/>
            <person name="Islam M.K."/>
            <person name="Roy D.K."/>
            <person name="Haider R."/>
            <person name="Moosa M.M."/>
            <person name="Elias S.M."/>
            <person name="Hasan A.M."/>
            <person name="Jahan S."/>
            <person name="Shafiuddin M."/>
            <person name="Mahmood N."/>
            <person name="Shommy N.S."/>
        </authorList>
    </citation>
    <scope>NUCLEOTIDE SEQUENCE [LARGE SCALE GENOMIC DNA]</scope>
    <source>
        <strain evidence="2">cv. O-4</strain>
    </source>
</reference>
<comment type="caution">
    <text evidence="1">The sequence shown here is derived from an EMBL/GenBank/DDBJ whole genome shotgun (WGS) entry which is preliminary data.</text>
</comment>
<evidence type="ECO:0000313" key="2">
    <source>
        <dbReference type="Proteomes" id="UP000187203"/>
    </source>
</evidence>
<dbReference type="EMBL" id="AWUE01024126">
    <property type="protein sequence ID" value="OMO51542.1"/>
    <property type="molecule type" value="Genomic_DNA"/>
</dbReference>
<keyword evidence="2" id="KW-1185">Reference proteome</keyword>
<evidence type="ECO:0000313" key="1">
    <source>
        <dbReference type="EMBL" id="OMO51542.1"/>
    </source>
</evidence>
<dbReference type="Proteomes" id="UP000187203">
    <property type="component" value="Unassembled WGS sequence"/>
</dbReference>
<name>A0A1R3G0C7_9ROSI</name>
<proteinExistence type="predicted"/>